<dbReference type="Pfam" id="PF13499">
    <property type="entry name" value="EF-hand_7"/>
    <property type="match status" value="2"/>
</dbReference>
<dbReference type="PANTHER" id="PTHR46212:SF3">
    <property type="entry name" value="GH27120P"/>
    <property type="match status" value="1"/>
</dbReference>
<protein>
    <recommendedName>
        <fullName evidence="6">EF-hand domain-containing protein</fullName>
    </recommendedName>
</protein>
<sequence length="184" mass="21222">MYENTQFKYATASSTVSPEVTQWFAAVDRDKSGEISWQELQSALVNAEGRNFSESACRLMIGMFDKDKTGTINMNEFQELYSYINNWLGTFRLYDRDQSGSIEQAELSQAFQQMGFQFSPEFTKYLIDRSDLKNHATMSIDQFIVTCVQIQRFTEAFRNKDMERKGTITIGFEEYLGIALNCST</sequence>
<dbReference type="SMART" id="SM00054">
    <property type="entry name" value="EFh"/>
    <property type="match status" value="3"/>
</dbReference>
<dbReference type="PANTHER" id="PTHR46212">
    <property type="entry name" value="PEFLIN"/>
    <property type="match status" value="1"/>
</dbReference>
<gene>
    <name evidence="7" type="ORF">D910_12071</name>
</gene>
<dbReference type="EMBL" id="KB632399">
    <property type="protein sequence ID" value="ERL94797.1"/>
    <property type="molecule type" value="Genomic_DNA"/>
</dbReference>
<dbReference type="Proteomes" id="UP000030742">
    <property type="component" value="Unassembled WGS sequence"/>
</dbReference>
<dbReference type="AlphaFoldDB" id="U4UNV9"/>
<evidence type="ECO:0000256" key="4">
    <source>
        <dbReference type="ARBA" id="ARBA00022737"/>
    </source>
</evidence>
<dbReference type="GO" id="GO:0005737">
    <property type="term" value="C:cytoplasm"/>
    <property type="evidence" value="ECO:0007669"/>
    <property type="project" value="UniProtKB-SubCell"/>
</dbReference>
<accession>U4UNV9</accession>
<keyword evidence="5" id="KW-0106">Calcium</keyword>
<proteinExistence type="predicted"/>
<reference evidence="9 10" key="1">
    <citation type="journal article" date="2013" name="Genome Biol.">
        <title>Draft genome of the mountain pine beetle, Dendroctonus ponderosae Hopkins, a major forest pest.</title>
        <authorList>
            <person name="Keeling C.I."/>
            <person name="Yuen M.M."/>
            <person name="Liao N.Y."/>
            <person name="Docking T.R."/>
            <person name="Chan S.K."/>
            <person name="Taylor G.A."/>
            <person name="Palmquist D.L."/>
            <person name="Jackman S.D."/>
            <person name="Nguyen A."/>
            <person name="Li M."/>
            <person name="Henderson H."/>
            <person name="Janes J.K."/>
            <person name="Zhao Y."/>
            <person name="Pandoh P."/>
            <person name="Moore R."/>
            <person name="Sperling F.A."/>
            <person name="Huber D.P."/>
            <person name="Birol I."/>
            <person name="Jones S.J."/>
            <person name="Bohlmann J."/>
        </authorList>
    </citation>
    <scope>NUCLEOTIDE SEQUENCE</scope>
</reference>
<keyword evidence="4" id="KW-0677">Repeat</keyword>
<organism evidence="7 10">
    <name type="scientific">Dendroctonus ponderosae</name>
    <name type="common">Mountain pine beetle</name>
    <dbReference type="NCBI Taxonomy" id="77166"/>
    <lineage>
        <taxon>Eukaryota</taxon>
        <taxon>Metazoa</taxon>
        <taxon>Ecdysozoa</taxon>
        <taxon>Arthropoda</taxon>
        <taxon>Hexapoda</taxon>
        <taxon>Insecta</taxon>
        <taxon>Pterygota</taxon>
        <taxon>Neoptera</taxon>
        <taxon>Endopterygota</taxon>
        <taxon>Coleoptera</taxon>
        <taxon>Polyphaga</taxon>
        <taxon>Cucujiformia</taxon>
        <taxon>Curculionidae</taxon>
        <taxon>Scolytinae</taxon>
        <taxon>Dendroctonus</taxon>
    </lineage>
</organism>
<dbReference type="SUPFAM" id="SSF47473">
    <property type="entry name" value="EF-hand"/>
    <property type="match status" value="1"/>
</dbReference>
<dbReference type="GO" id="GO:0048306">
    <property type="term" value="F:calcium-dependent protein binding"/>
    <property type="evidence" value="ECO:0007669"/>
    <property type="project" value="UniProtKB-ARBA"/>
</dbReference>
<evidence type="ECO:0000256" key="5">
    <source>
        <dbReference type="ARBA" id="ARBA00022837"/>
    </source>
</evidence>
<evidence type="ECO:0000256" key="2">
    <source>
        <dbReference type="ARBA" id="ARBA00022490"/>
    </source>
</evidence>
<dbReference type="STRING" id="77166.U4UNV9"/>
<dbReference type="PROSITE" id="PS50222">
    <property type="entry name" value="EF_HAND_2"/>
    <property type="match status" value="2"/>
</dbReference>
<keyword evidence="2" id="KW-0963">Cytoplasm</keyword>
<keyword evidence="3" id="KW-0479">Metal-binding</keyword>
<evidence type="ECO:0000259" key="6">
    <source>
        <dbReference type="PROSITE" id="PS50222"/>
    </source>
</evidence>
<dbReference type="KEGG" id="dpa:109533864"/>
<dbReference type="GO" id="GO:0005509">
    <property type="term" value="F:calcium ion binding"/>
    <property type="evidence" value="ECO:0007669"/>
    <property type="project" value="InterPro"/>
</dbReference>
<evidence type="ECO:0000313" key="8">
    <source>
        <dbReference type="EnsemblMetazoa" id="XP_019754929.1"/>
    </source>
</evidence>
<dbReference type="EnsemblMetazoa" id="XM_019899370.1">
    <property type="protein sequence ID" value="XP_019754929.1"/>
    <property type="gene ID" value="LOC109533864"/>
</dbReference>
<dbReference type="Gene3D" id="1.10.238.10">
    <property type="entry name" value="EF-hand"/>
    <property type="match status" value="1"/>
</dbReference>
<dbReference type="PROSITE" id="PS00018">
    <property type="entry name" value="EF_HAND_1"/>
    <property type="match status" value="2"/>
</dbReference>
<evidence type="ECO:0000313" key="9">
    <source>
        <dbReference type="Proteomes" id="UP000019118"/>
    </source>
</evidence>
<dbReference type="InterPro" id="IPR018247">
    <property type="entry name" value="EF_Hand_1_Ca_BS"/>
</dbReference>
<dbReference type="CDD" id="cd16184">
    <property type="entry name" value="EFh_PEF_peflin"/>
    <property type="match status" value="1"/>
</dbReference>
<feature type="domain" description="EF-hand" evidence="6">
    <location>
        <begin position="82"/>
        <end position="117"/>
    </location>
</feature>
<evidence type="ECO:0000256" key="3">
    <source>
        <dbReference type="ARBA" id="ARBA00022723"/>
    </source>
</evidence>
<dbReference type="OrthoDB" id="10248537at2759"/>
<dbReference type="InterPro" id="IPR002048">
    <property type="entry name" value="EF_hand_dom"/>
</dbReference>
<feature type="domain" description="EF-hand" evidence="6">
    <location>
        <begin position="15"/>
        <end position="50"/>
    </location>
</feature>
<name>U4UNV9_DENPD</name>
<evidence type="ECO:0000313" key="7">
    <source>
        <dbReference type="EMBL" id="ERL94797.1"/>
    </source>
</evidence>
<reference evidence="8" key="2">
    <citation type="submission" date="2024-08" db="UniProtKB">
        <authorList>
            <consortium name="EnsemblMetazoa"/>
        </authorList>
    </citation>
    <scope>IDENTIFICATION</scope>
</reference>
<keyword evidence="9" id="KW-1185">Reference proteome</keyword>
<comment type="subcellular location">
    <subcellularLocation>
        <location evidence="1">Cytoplasm</location>
    </subcellularLocation>
</comment>
<dbReference type="InterPro" id="IPR011992">
    <property type="entry name" value="EF-hand-dom_pair"/>
</dbReference>
<evidence type="ECO:0000313" key="10">
    <source>
        <dbReference type="Proteomes" id="UP000030742"/>
    </source>
</evidence>
<dbReference type="Proteomes" id="UP000019118">
    <property type="component" value="Unassembled WGS sequence"/>
</dbReference>
<evidence type="ECO:0000256" key="1">
    <source>
        <dbReference type="ARBA" id="ARBA00004496"/>
    </source>
</evidence>
<dbReference type="InterPro" id="IPR051426">
    <property type="entry name" value="Peflin/Sorcin_CaBP"/>
</dbReference>